<feature type="compositionally biased region" description="Gly residues" evidence="1">
    <location>
        <begin position="141"/>
        <end position="159"/>
    </location>
</feature>
<dbReference type="InterPro" id="IPR052767">
    <property type="entry name" value="Bact_com_dev_regulator"/>
</dbReference>
<dbReference type="KEGG" id="coh:EAV92_04495"/>
<dbReference type="PANTHER" id="PTHR38448:SF2">
    <property type="entry name" value="REGULATORY PROTEIN YLBF"/>
    <property type="match status" value="1"/>
</dbReference>
<evidence type="ECO:0000313" key="3">
    <source>
        <dbReference type="Proteomes" id="UP000269097"/>
    </source>
</evidence>
<gene>
    <name evidence="2" type="ORF">EAV92_04495</name>
</gene>
<evidence type="ECO:0000313" key="2">
    <source>
        <dbReference type="EMBL" id="AYQ71884.1"/>
    </source>
</evidence>
<dbReference type="Pfam" id="PF06133">
    <property type="entry name" value="Com_YlbF"/>
    <property type="match status" value="1"/>
</dbReference>
<sequence length="159" mass="17594">MPETLPVLPLDAFEEPADWTELLSKAYTLGEMIKRSAMADDYVYWKKKVEEDAEAKEVSRRLSKAKEKFAECERFGRFHPDYNEALDRVYAVQAEMDKLESVNRFKQAERELDELLHDISFTVARAVSESVKVPEADSQAKGGGCGGGGSCSCGSGGCG</sequence>
<accession>A0A3G3JUN6</accession>
<feature type="region of interest" description="Disordered" evidence="1">
    <location>
        <begin position="136"/>
        <end position="159"/>
    </location>
</feature>
<evidence type="ECO:0000256" key="1">
    <source>
        <dbReference type="SAM" id="MobiDB-lite"/>
    </source>
</evidence>
<dbReference type="Gene3D" id="1.20.1500.10">
    <property type="entry name" value="YheA/YmcA-like"/>
    <property type="match status" value="1"/>
</dbReference>
<name>A0A3G3JUN6_9BACL</name>
<proteinExistence type="predicted"/>
<dbReference type="AlphaFoldDB" id="A0A3G3JUN6"/>
<dbReference type="InterPro" id="IPR023378">
    <property type="entry name" value="YheA/YmcA-like_dom_sf"/>
</dbReference>
<dbReference type="Proteomes" id="UP000269097">
    <property type="component" value="Chromosome"/>
</dbReference>
<dbReference type="PANTHER" id="PTHR38448">
    <property type="entry name" value="REGULATORY PROTEIN YLBF-RELATED"/>
    <property type="match status" value="1"/>
</dbReference>
<reference evidence="2 3" key="1">
    <citation type="submission" date="2018-10" db="EMBL/GenBank/DDBJ databases">
        <title>Genome Sequence of Cohnella sp.</title>
        <authorList>
            <person name="Srinivasan S."/>
            <person name="Kim M.K."/>
        </authorList>
    </citation>
    <scope>NUCLEOTIDE SEQUENCE [LARGE SCALE GENOMIC DNA]</scope>
    <source>
        <strain evidence="2 3">18JY8-7</strain>
    </source>
</reference>
<dbReference type="SUPFAM" id="SSF158622">
    <property type="entry name" value="YheA/YmcA-like"/>
    <property type="match status" value="1"/>
</dbReference>
<dbReference type="EMBL" id="CP033433">
    <property type="protein sequence ID" value="AYQ71884.1"/>
    <property type="molecule type" value="Genomic_DNA"/>
</dbReference>
<dbReference type="InterPro" id="IPR010368">
    <property type="entry name" value="Com_YlbF"/>
</dbReference>
<protein>
    <submittedName>
        <fullName evidence="2">YlbF family regulator</fullName>
    </submittedName>
</protein>
<organism evidence="2 3">
    <name type="scientific">Cohnella candidum</name>
    <dbReference type="NCBI Taxonomy" id="2674991"/>
    <lineage>
        <taxon>Bacteria</taxon>
        <taxon>Bacillati</taxon>
        <taxon>Bacillota</taxon>
        <taxon>Bacilli</taxon>
        <taxon>Bacillales</taxon>
        <taxon>Paenibacillaceae</taxon>
        <taxon>Cohnella</taxon>
    </lineage>
</organism>
<keyword evidence="3" id="KW-1185">Reference proteome</keyword>